<evidence type="ECO:0000256" key="1">
    <source>
        <dbReference type="ARBA" id="ARBA00010832"/>
    </source>
</evidence>
<evidence type="ECO:0000259" key="2">
    <source>
        <dbReference type="Pfam" id="PF04809"/>
    </source>
</evidence>
<dbReference type="EMBL" id="AP025730">
    <property type="protein sequence ID" value="BDI04773.1"/>
    <property type="molecule type" value="Genomic_DNA"/>
</dbReference>
<dbReference type="Gene3D" id="3.30.1370.140">
    <property type="entry name" value="HupH hydrogenase expression protein, C-terminal domain"/>
    <property type="match status" value="2"/>
</dbReference>
<gene>
    <name evidence="3" type="primary">hupH</name>
    <name evidence="3" type="ORF">CATMQ487_17430</name>
</gene>
<evidence type="ECO:0000313" key="4">
    <source>
        <dbReference type="Proteomes" id="UP001057498"/>
    </source>
</evidence>
<comment type="similarity">
    <text evidence="1">Belongs to the HupH/HyaF family.</text>
</comment>
<dbReference type="InterPro" id="IPR006894">
    <property type="entry name" value="HupH_Hydgase_express_prot_C"/>
</dbReference>
<evidence type="ECO:0000313" key="3">
    <source>
        <dbReference type="EMBL" id="BDI04773.1"/>
    </source>
</evidence>
<name>A0ABM7YK30_9BURK</name>
<keyword evidence="4" id="KW-1185">Reference proteome</keyword>
<dbReference type="Pfam" id="PF04809">
    <property type="entry name" value="HupH_C"/>
    <property type="match status" value="2"/>
</dbReference>
<proteinExistence type="inferred from homology"/>
<dbReference type="RefSeq" id="WP_251972872.1">
    <property type="nucleotide sequence ID" value="NZ_AP025730.1"/>
</dbReference>
<dbReference type="Proteomes" id="UP001057498">
    <property type="component" value="Chromosome"/>
</dbReference>
<feature type="domain" description="HupH hydrogenase expression protein C-terminal" evidence="2">
    <location>
        <begin position="179"/>
        <end position="296"/>
    </location>
</feature>
<dbReference type="InterPro" id="IPR038527">
    <property type="entry name" value="HupH_C_sf"/>
</dbReference>
<protein>
    <submittedName>
        <fullName evidence="3">Hydrogenase expression/formation protein</fullName>
    </submittedName>
</protein>
<reference evidence="3" key="1">
    <citation type="submission" date="2022-04" db="EMBL/GenBank/DDBJ databases">
        <title>Whole genome sequence of Sphaerotilus sp. FB-5.</title>
        <authorList>
            <person name="Takeda M."/>
            <person name="Narihara S."/>
            <person name="Akimoto M."/>
            <person name="Akimoto R."/>
            <person name="Nishiyashiki S."/>
            <person name="Murakami T."/>
        </authorList>
    </citation>
    <scope>NUCLEOTIDE SEQUENCE</scope>
    <source>
        <strain evidence="3">FB-5</strain>
    </source>
</reference>
<feature type="domain" description="HupH hydrogenase expression protein C-terminal" evidence="2">
    <location>
        <begin position="59"/>
        <end position="163"/>
    </location>
</feature>
<sequence length="299" mass="31993">MSLPYDPKSFPIPVVALGAGSQSEDEGLDYLSLPQGMATFQPPPLPEPEAFAGHGPALRALHEVHARLQALLAGQAVEPVRLEVLGADDLALIHQVLGEGEVSAQVLAEPGAPGQAHALPRVQIQESVFAGVWRVIERSDDGLVRDHIEVGPVPAILRQAARDDARAPLAPLQPLPPGVLNAPAILAELAEHRLHWRAGQSAEVVNLSLLPVTPEDIAYIDHIIGTGRVVILSRGYGNCRITNAAVDHTWRVVYYNSQDAVILNAVEVVDLPEVACAATEDLADSAERLTEVLQWVEQA</sequence>
<organism evidence="3 4">
    <name type="scientific">Sphaerotilus microaerophilus</name>
    <dbReference type="NCBI Taxonomy" id="2914710"/>
    <lineage>
        <taxon>Bacteria</taxon>
        <taxon>Pseudomonadati</taxon>
        <taxon>Pseudomonadota</taxon>
        <taxon>Betaproteobacteria</taxon>
        <taxon>Burkholderiales</taxon>
        <taxon>Sphaerotilaceae</taxon>
        <taxon>Sphaerotilus</taxon>
    </lineage>
</organism>
<accession>A0ABM7YK30</accession>